<keyword evidence="4" id="KW-0566">Pantothenate biosynthesis</keyword>
<proteinExistence type="inferred from homology"/>
<dbReference type="SUPFAM" id="SSF51621">
    <property type="entry name" value="Phosphoenolpyruvate/pyruvate domain"/>
    <property type="match status" value="1"/>
</dbReference>
<dbReference type="EMBL" id="JAAZON010000540">
    <property type="protein sequence ID" value="NMC63849.1"/>
    <property type="molecule type" value="Genomic_DNA"/>
</dbReference>
<dbReference type="InterPro" id="IPR040442">
    <property type="entry name" value="Pyrv_kinase-like_dom_sf"/>
</dbReference>
<evidence type="ECO:0000256" key="1">
    <source>
        <dbReference type="ARBA" id="ARBA00008676"/>
    </source>
</evidence>
<comment type="caution">
    <text evidence="6">The sequence shown here is derived from an EMBL/GenBank/DDBJ whole genome shotgun (WGS) entry which is preliminary data.</text>
</comment>
<dbReference type="AlphaFoldDB" id="A0A7X9FU63"/>
<evidence type="ECO:0000256" key="4">
    <source>
        <dbReference type="ARBA" id="ARBA00022655"/>
    </source>
</evidence>
<dbReference type="Pfam" id="PF02548">
    <property type="entry name" value="Pantoate_transf"/>
    <property type="match status" value="1"/>
</dbReference>
<organism evidence="6 7">
    <name type="scientific">SAR324 cluster bacterium</name>
    <dbReference type="NCBI Taxonomy" id="2024889"/>
    <lineage>
        <taxon>Bacteria</taxon>
        <taxon>Deltaproteobacteria</taxon>
        <taxon>SAR324 cluster</taxon>
    </lineage>
</organism>
<evidence type="ECO:0000313" key="6">
    <source>
        <dbReference type="EMBL" id="NMC63849.1"/>
    </source>
</evidence>
<gene>
    <name evidence="6" type="ORF">GYA55_11860</name>
</gene>
<accession>A0A7X9FU63</accession>
<dbReference type="Proteomes" id="UP000524246">
    <property type="component" value="Unassembled WGS sequence"/>
</dbReference>
<dbReference type="PANTHER" id="PTHR20881:SF0">
    <property type="entry name" value="3-METHYL-2-OXOBUTANOATE HYDROXYMETHYLTRANSFERASE"/>
    <property type="match status" value="1"/>
</dbReference>
<dbReference type="InterPro" id="IPR015813">
    <property type="entry name" value="Pyrv/PenolPyrv_kinase-like_dom"/>
</dbReference>
<comment type="similarity">
    <text evidence="1">Belongs to the PanB family.</text>
</comment>
<comment type="subunit">
    <text evidence="2">Homodecamer; pentamer of dimers.</text>
</comment>
<protein>
    <recommendedName>
        <fullName evidence="3">3-methyl-2-oxobutanoate hydroxymethyltransferase</fullName>
        <ecNumber evidence="3">2.1.2.11</ecNumber>
    </recommendedName>
</protein>
<evidence type="ECO:0000256" key="2">
    <source>
        <dbReference type="ARBA" id="ARBA00011424"/>
    </source>
</evidence>
<dbReference type="InterPro" id="IPR003700">
    <property type="entry name" value="Pantoate_hydroxy_MeTrfase"/>
</dbReference>
<dbReference type="GO" id="GO:0000287">
    <property type="term" value="F:magnesium ion binding"/>
    <property type="evidence" value="ECO:0007669"/>
    <property type="project" value="TreeGrafter"/>
</dbReference>
<evidence type="ECO:0000256" key="3">
    <source>
        <dbReference type="ARBA" id="ARBA00012618"/>
    </source>
</evidence>
<keyword evidence="5 6" id="KW-0808">Transferase</keyword>
<dbReference type="Gene3D" id="3.20.20.60">
    <property type="entry name" value="Phosphoenolpyruvate-binding domains"/>
    <property type="match status" value="1"/>
</dbReference>
<dbReference type="GO" id="GO:0008168">
    <property type="term" value="F:methyltransferase activity"/>
    <property type="evidence" value="ECO:0007669"/>
    <property type="project" value="UniProtKB-KW"/>
</dbReference>
<keyword evidence="6" id="KW-0489">Methyltransferase</keyword>
<evidence type="ECO:0000256" key="5">
    <source>
        <dbReference type="ARBA" id="ARBA00022679"/>
    </source>
</evidence>
<dbReference type="EC" id="2.1.2.11" evidence="3"/>
<dbReference type="PANTHER" id="PTHR20881">
    <property type="entry name" value="3-METHYL-2-OXOBUTANOATE HYDROXYMETHYLTRANSFERASE"/>
    <property type="match status" value="1"/>
</dbReference>
<dbReference type="GO" id="GO:0015940">
    <property type="term" value="P:pantothenate biosynthetic process"/>
    <property type="evidence" value="ECO:0007669"/>
    <property type="project" value="UniProtKB-KW"/>
</dbReference>
<dbReference type="GO" id="GO:0032259">
    <property type="term" value="P:methylation"/>
    <property type="evidence" value="ECO:0007669"/>
    <property type="project" value="UniProtKB-KW"/>
</dbReference>
<evidence type="ECO:0000313" key="7">
    <source>
        <dbReference type="Proteomes" id="UP000524246"/>
    </source>
</evidence>
<dbReference type="GO" id="GO:0003864">
    <property type="term" value="F:3-methyl-2-oxobutanoate hydroxymethyltransferase activity"/>
    <property type="evidence" value="ECO:0007669"/>
    <property type="project" value="UniProtKB-EC"/>
</dbReference>
<reference evidence="6 7" key="1">
    <citation type="journal article" date="2020" name="Biotechnol. Biofuels">
        <title>New insights from the biogas microbiome by comprehensive genome-resolved metagenomics of nearly 1600 species originating from multiple anaerobic digesters.</title>
        <authorList>
            <person name="Campanaro S."/>
            <person name="Treu L."/>
            <person name="Rodriguez-R L.M."/>
            <person name="Kovalovszki A."/>
            <person name="Ziels R.M."/>
            <person name="Maus I."/>
            <person name="Zhu X."/>
            <person name="Kougias P.G."/>
            <person name="Basile A."/>
            <person name="Luo G."/>
            <person name="Schluter A."/>
            <person name="Konstantinidis K.T."/>
            <person name="Angelidaki I."/>
        </authorList>
    </citation>
    <scope>NUCLEOTIDE SEQUENCE [LARGE SCALE GENOMIC DNA]</scope>
    <source>
        <strain evidence="6">AS27yjCOA_65</strain>
    </source>
</reference>
<sequence>MNQYKSVSRLSAPVIKSYKSQKKISVLTAYDYCFAHLLDEAGIDVILVGDSLGMVMQGHNSTLPVTLEEMIYHSRCVARAVKRALVVGDLPFGSYQVSTEEALAASMRLVKEGAVAAVKL</sequence>
<feature type="non-terminal residue" evidence="6">
    <location>
        <position position="120"/>
    </location>
</feature>
<name>A0A7X9FU63_9DELT</name>